<dbReference type="EMBL" id="RRCO01000006">
    <property type="protein sequence ID" value="RRJ24613.1"/>
    <property type="molecule type" value="Genomic_DNA"/>
</dbReference>
<gene>
    <name evidence="3" type="ORF">EHV10_12570</name>
</gene>
<feature type="coiled-coil region" evidence="1">
    <location>
        <begin position="36"/>
        <end position="63"/>
    </location>
</feature>
<reference evidence="3 4" key="1">
    <citation type="submission" date="2018-11" db="EMBL/GenBank/DDBJ databases">
        <title>Genome sequencing of Lachnoanaerobaculum sp. KCOM 2030 (= ChDC B114).</title>
        <authorList>
            <person name="Kook J.-K."/>
            <person name="Park S.-N."/>
            <person name="Lim Y.K."/>
        </authorList>
    </citation>
    <scope>NUCLEOTIDE SEQUENCE [LARGE SCALE GENOMIC DNA]</scope>
    <source>
        <strain evidence="3 4">KCOM 2030</strain>
    </source>
</reference>
<evidence type="ECO:0000313" key="3">
    <source>
        <dbReference type="EMBL" id="RRJ24613.1"/>
    </source>
</evidence>
<protein>
    <recommendedName>
        <fullName evidence="2">Dynamin N-terminal domain-containing protein</fullName>
    </recommendedName>
</protein>
<dbReference type="Proteomes" id="UP000272490">
    <property type="component" value="Unassembled WGS sequence"/>
</dbReference>
<organism evidence="3 4">
    <name type="scientific">Lachnoanaerobaculum gingivalis</name>
    <dbReference type="NCBI Taxonomy" id="2490855"/>
    <lineage>
        <taxon>Bacteria</taxon>
        <taxon>Bacillati</taxon>
        <taxon>Bacillota</taxon>
        <taxon>Clostridia</taxon>
        <taxon>Lachnospirales</taxon>
        <taxon>Lachnospiraceae</taxon>
        <taxon>Lachnoanaerobaculum</taxon>
    </lineage>
</organism>
<keyword evidence="4" id="KW-1185">Reference proteome</keyword>
<dbReference type="InterPro" id="IPR027417">
    <property type="entry name" value="P-loop_NTPase"/>
</dbReference>
<dbReference type="Gene3D" id="3.40.50.300">
    <property type="entry name" value="P-loop containing nucleotide triphosphate hydrolases"/>
    <property type="match status" value="2"/>
</dbReference>
<dbReference type="AlphaFoldDB" id="A0A3P3QWD9"/>
<dbReference type="SUPFAM" id="SSF52540">
    <property type="entry name" value="P-loop containing nucleoside triphosphate hydrolases"/>
    <property type="match status" value="1"/>
</dbReference>
<feature type="domain" description="Dynamin N-terminal" evidence="2">
    <location>
        <begin position="64"/>
        <end position="288"/>
    </location>
</feature>
<evidence type="ECO:0000259" key="2">
    <source>
        <dbReference type="Pfam" id="PF00350"/>
    </source>
</evidence>
<dbReference type="Pfam" id="PF00350">
    <property type="entry name" value="Dynamin_N"/>
    <property type="match status" value="1"/>
</dbReference>
<sequence length="866" mass="99139">MLMSFDIEREIYIGKLENIIDGIEKINAIKNSRIINSDTTANLENFKNDAKKLLKKLEKGEFEIAVIGLEKAGKSSFSNAIMDNDVLPTADARCTYTATCIKAGDVDHAIVTFFSVEEFNKAFRDKLNLLGISNADTYTYNTLSENMYNDIFERLGDDIKDKYENNINQDILDIIKNVDSLSSFIGNSQKQYSGNELSSDEFKDFIQKPQKAIAVKEIVIETTKFESMKNAIMYDVPGFDSPTAMHRQQTLAKMRDVDAIIMVANAKAPSLRGPELDILKEKDMDGAPLSDKLFVFSNKSDMVDSYEAFEKNKETTYNEWIERRKITNRKDRILFGSAVAALGEKIGDTGTEARKKLNKIGITDGINELKKGLEKYYRDERFDILKKRIDSIISRIQDMFEKIREDKNLFVNRDIGSGEFIELFYKLTNSRNAIQADLEELKGNINIFEQERVLSDVIETKVNELVDVEKCKITDTELEIMHRNKAGNGINENPVAVEPALREQKFHTMYNYFQKEVSDIANEAHINNFNAIINIFKKELGLGERDVTNEKLLQNICEFINGRKETGESYDIEYFNSLVERFARDIYEILILKSRGQDRYNKFRERAENYLSMSVFYSAKRSKLSGNEYSYLSSTPSESPMWRILLWPELFEEKVDYNLETKAWEIISNLTGIVKGKSSSIDKNVEEALSKYGPNTIGILTKLFNGFAKSSPEVEAILAAKDLLNDCLSDSSITDSESDNLLDILSKSSNVNVKRSMKNTIGTEFTYKDIQDEFIADIKVLNDVLKNAFVEAINMDRAFSAREVGMVEKLIQRIKSMEFDEFIKDNLQLIKYDELSRIEDEQERQKADRVIMSKINEILANLDIKS</sequence>
<dbReference type="InterPro" id="IPR045063">
    <property type="entry name" value="Dynamin_N"/>
</dbReference>
<evidence type="ECO:0000256" key="1">
    <source>
        <dbReference type="SAM" id="Coils"/>
    </source>
</evidence>
<proteinExistence type="predicted"/>
<keyword evidence="1" id="KW-0175">Coiled coil</keyword>
<comment type="caution">
    <text evidence="3">The sequence shown here is derived from an EMBL/GenBank/DDBJ whole genome shotgun (WGS) entry which is preliminary data.</text>
</comment>
<accession>A0A3P3QWD9</accession>
<name>A0A3P3QWD9_9FIRM</name>
<evidence type="ECO:0000313" key="4">
    <source>
        <dbReference type="Proteomes" id="UP000272490"/>
    </source>
</evidence>